<dbReference type="Gene3D" id="3.30.420.10">
    <property type="entry name" value="Ribonuclease H-like superfamily/Ribonuclease H"/>
    <property type="match status" value="1"/>
</dbReference>
<dbReference type="Pfam" id="PF13565">
    <property type="entry name" value="HTH_32"/>
    <property type="match status" value="1"/>
</dbReference>
<dbReference type="AlphaFoldDB" id="K8P8L8"/>
<protein>
    <recommendedName>
        <fullName evidence="2">Integrase catalytic domain-containing protein</fullName>
    </recommendedName>
</protein>
<evidence type="ECO:0000256" key="1">
    <source>
        <dbReference type="SAM" id="MobiDB-lite"/>
    </source>
</evidence>
<keyword evidence="5" id="KW-1185">Reference proteome</keyword>
<dbReference type="SUPFAM" id="SSF53098">
    <property type="entry name" value="Ribonuclease H-like"/>
    <property type="match status" value="1"/>
</dbReference>
<dbReference type="PANTHER" id="PTHR35004:SF7">
    <property type="entry name" value="INTEGRASE PROTEIN"/>
    <property type="match status" value="1"/>
</dbReference>
<organism evidence="4 5">
    <name type="scientific">Afipia clevelandensis ATCC 49720</name>
    <dbReference type="NCBI Taxonomy" id="883079"/>
    <lineage>
        <taxon>Bacteria</taxon>
        <taxon>Pseudomonadati</taxon>
        <taxon>Pseudomonadota</taxon>
        <taxon>Alphaproteobacteria</taxon>
        <taxon>Hyphomicrobiales</taxon>
        <taxon>Nitrobacteraceae</taxon>
        <taxon>Afipia</taxon>
    </lineage>
</organism>
<dbReference type="SUPFAM" id="SSF46689">
    <property type="entry name" value="Homeodomain-like"/>
    <property type="match status" value="1"/>
</dbReference>
<dbReference type="GO" id="GO:0015074">
    <property type="term" value="P:DNA integration"/>
    <property type="evidence" value="ECO:0007669"/>
    <property type="project" value="InterPro"/>
</dbReference>
<accession>K8P8L8</accession>
<dbReference type="NCBIfam" id="NF033594">
    <property type="entry name" value="transpos_ISNCY_2"/>
    <property type="match status" value="1"/>
</dbReference>
<evidence type="ECO:0000313" key="4">
    <source>
        <dbReference type="EMBL" id="EKS35985.1"/>
    </source>
</evidence>
<dbReference type="HOGENOM" id="CLU_041517_0_2_5"/>
<dbReference type="OrthoDB" id="7319221at2"/>
<dbReference type="InterPro" id="IPR012337">
    <property type="entry name" value="RNaseH-like_sf"/>
</dbReference>
<feature type="region of interest" description="Disordered" evidence="1">
    <location>
        <begin position="409"/>
        <end position="465"/>
    </location>
</feature>
<dbReference type="EMBL" id="AGWY01000008">
    <property type="protein sequence ID" value="EKS35985.1"/>
    <property type="molecule type" value="Genomic_DNA"/>
</dbReference>
<sequence>MGIVLMSKRELNRLDVLARLDSDRLTVLAAAGLMNVTPRQTYRLLSRYREGGASAIANQRRGRPSNNRLSDEVRDHAIALVRQLYADFGPTLAAEKLEERHDLKVSRETLRNWMRQAGIWVSRAERKRIQQPRYRREHVGELVQIDGSEHRWFEDRAAPCTLLVFVDDATSRLMELRFVASESTFAYFEALKAYLGRHGKPVAFYSDKHSIFRVSNENAVSGNGMTQFGRALSELNIEILCANTSQAKGRVERAHHTLQDRLVKELRLAGISTIDAGNDFLPSFVAHYNARFAKPPAREQDFHRVLDPRQDLDDVLCWREQRKVSHQLVVNYNQMKLTLRSQGLAVRLRGKMVEIYDFPDGRLEVRWKGRSLPYTAFDKLQRVSHAAIVENKRLGEILAWIKERQDSQPRFNTVPKGPRRSSQKSGLMKNRTLRMNEASNSAPKSSRRGRRRSDTMVGAAPSPVP</sequence>
<dbReference type="InterPro" id="IPR047797">
    <property type="entry name" value="ISNCY_transpos"/>
</dbReference>
<evidence type="ECO:0000259" key="2">
    <source>
        <dbReference type="PROSITE" id="PS50994"/>
    </source>
</evidence>
<dbReference type="RefSeq" id="WP_002713063.1">
    <property type="nucleotide sequence ID" value="NZ_KB375281.1"/>
</dbReference>
<name>K8P8L8_9BRAD</name>
<dbReference type="PATRIC" id="fig|883079.3.peg.2231"/>
<evidence type="ECO:0000313" key="5">
    <source>
        <dbReference type="Proteomes" id="UP000001095"/>
    </source>
</evidence>
<dbReference type="GO" id="GO:0003676">
    <property type="term" value="F:nucleic acid binding"/>
    <property type="evidence" value="ECO:0007669"/>
    <property type="project" value="InterPro"/>
</dbReference>
<reference evidence="4 5" key="1">
    <citation type="submission" date="2012-04" db="EMBL/GenBank/DDBJ databases">
        <title>The Genome Sequence of Afipia clevelandensis ATCC 49720.</title>
        <authorList>
            <consortium name="The Broad Institute Genome Sequencing Platform"/>
            <person name="Earl A."/>
            <person name="Ward D."/>
            <person name="Feldgarden M."/>
            <person name="Gevers D."/>
            <person name="Huys G."/>
            <person name="Walker B."/>
            <person name="Young S.K."/>
            <person name="Zeng Q."/>
            <person name="Gargeya S."/>
            <person name="Fitzgerald M."/>
            <person name="Haas B."/>
            <person name="Abouelleil A."/>
            <person name="Alvarado L."/>
            <person name="Arachchi H.M."/>
            <person name="Berlin A."/>
            <person name="Chapman S.B."/>
            <person name="Goldberg J."/>
            <person name="Griggs A."/>
            <person name="Gujja S."/>
            <person name="Hansen M."/>
            <person name="Howarth C."/>
            <person name="Imamovic A."/>
            <person name="Larimer J."/>
            <person name="McCowen C."/>
            <person name="Montmayeur A."/>
            <person name="Murphy C."/>
            <person name="Neiman D."/>
            <person name="Pearson M."/>
            <person name="Priest M."/>
            <person name="Roberts A."/>
            <person name="Saif S."/>
            <person name="Shea T."/>
            <person name="Sisk P."/>
            <person name="Sykes S."/>
            <person name="Wortman J."/>
            <person name="Nusbaum C."/>
            <person name="Birren B."/>
        </authorList>
    </citation>
    <scope>NUCLEOTIDE SEQUENCE [LARGE SCALE GENOMIC DNA]</scope>
    <source>
        <strain evidence="4 5">ATCC 49720</strain>
    </source>
</reference>
<dbReference type="InterPro" id="IPR036397">
    <property type="entry name" value="RNaseH_sf"/>
</dbReference>
<dbReference type="InterPro" id="IPR009057">
    <property type="entry name" value="Homeodomain-like_sf"/>
</dbReference>
<comment type="caution">
    <text evidence="4">The sequence shown here is derived from an EMBL/GenBank/DDBJ whole genome shotgun (WGS) entry which is preliminary data.</text>
</comment>
<dbReference type="Proteomes" id="UP000001095">
    <property type="component" value="Unassembled WGS sequence"/>
</dbReference>
<gene>
    <name evidence="4" type="ORF">HMPREF9696_02197</name>
    <name evidence="3" type="ORF">HMPREF9696_04040</name>
</gene>
<feature type="domain" description="Integrase catalytic" evidence="2">
    <location>
        <begin position="128"/>
        <end position="309"/>
    </location>
</feature>
<proteinExistence type="predicted"/>
<evidence type="ECO:0000313" key="3">
    <source>
        <dbReference type="EMBL" id="EKS31819.1"/>
    </source>
</evidence>
<dbReference type="PANTHER" id="PTHR35004">
    <property type="entry name" value="TRANSPOSASE RV3428C-RELATED"/>
    <property type="match status" value="1"/>
</dbReference>
<dbReference type="PROSITE" id="PS50994">
    <property type="entry name" value="INTEGRASE"/>
    <property type="match status" value="1"/>
</dbReference>
<dbReference type="EMBL" id="AGWY01000018">
    <property type="protein sequence ID" value="EKS31819.1"/>
    <property type="molecule type" value="Genomic_DNA"/>
</dbReference>
<dbReference type="InterPro" id="IPR001584">
    <property type="entry name" value="Integrase_cat-core"/>
</dbReference>